<dbReference type="AlphaFoldDB" id="A0AAD4SCP0"/>
<feature type="domain" description="ELMO" evidence="1">
    <location>
        <begin position="11"/>
        <end position="47"/>
    </location>
</feature>
<reference evidence="2" key="1">
    <citation type="submission" date="2022-04" db="EMBL/GenBank/DDBJ databases">
        <title>A functionally conserved STORR gene fusion in Papaver species that diverged 16.8 million years ago.</title>
        <authorList>
            <person name="Catania T."/>
        </authorList>
    </citation>
    <scope>NUCLEOTIDE SEQUENCE</scope>
    <source>
        <strain evidence="2">S-188037</strain>
    </source>
</reference>
<proteinExistence type="predicted"/>
<name>A0AAD4SCP0_9MAGN</name>
<evidence type="ECO:0000313" key="3">
    <source>
        <dbReference type="Proteomes" id="UP001202328"/>
    </source>
</evidence>
<protein>
    <recommendedName>
        <fullName evidence="1">ELMO domain-containing protein</fullName>
    </recommendedName>
</protein>
<gene>
    <name evidence="2" type="ORF">MKW98_002360</name>
</gene>
<dbReference type="EMBL" id="JAJJMB010012161">
    <property type="protein sequence ID" value="KAI3884968.1"/>
    <property type="molecule type" value="Genomic_DNA"/>
</dbReference>
<dbReference type="Proteomes" id="UP001202328">
    <property type="component" value="Unassembled WGS sequence"/>
</dbReference>
<sequence>MEGHALARKRPIYRLQGGGFISLQNLLFFERSEKKSFQDLLQKQEDNGVYLSQRIAVLRLNSPSRTKKRTD</sequence>
<dbReference type="Pfam" id="PF04727">
    <property type="entry name" value="ELMO_CED12"/>
    <property type="match status" value="1"/>
</dbReference>
<organism evidence="2 3">
    <name type="scientific">Papaver atlanticum</name>
    <dbReference type="NCBI Taxonomy" id="357466"/>
    <lineage>
        <taxon>Eukaryota</taxon>
        <taxon>Viridiplantae</taxon>
        <taxon>Streptophyta</taxon>
        <taxon>Embryophyta</taxon>
        <taxon>Tracheophyta</taxon>
        <taxon>Spermatophyta</taxon>
        <taxon>Magnoliopsida</taxon>
        <taxon>Ranunculales</taxon>
        <taxon>Papaveraceae</taxon>
        <taxon>Papaveroideae</taxon>
        <taxon>Papaver</taxon>
    </lineage>
</organism>
<dbReference type="InterPro" id="IPR006816">
    <property type="entry name" value="ELMO_dom"/>
</dbReference>
<evidence type="ECO:0000259" key="1">
    <source>
        <dbReference type="Pfam" id="PF04727"/>
    </source>
</evidence>
<accession>A0AAD4SCP0</accession>
<keyword evidence="3" id="KW-1185">Reference proteome</keyword>
<comment type="caution">
    <text evidence="2">The sequence shown here is derived from an EMBL/GenBank/DDBJ whole genome shotgun (WGS) entry which is preliminary data.</text>
</comment>
<evidence type="ECO:0000313" key="2">
    <source>
        <dbReference type="EMBL" id="KAI3884968.1"/>
    </source>
</evidence>